<evidence type="ECO:0000313" key="2">
    <source>
        <dbReference type="EMBL" id="WAQ90133.1"/>
    </source>
</evidence>
<feature type="signal peptide" evidence="1">
    <location>
        <begin position="1"/>
        <end position="32"/>
    </location>
</feature>
<organism evidence="2 3">
    <name type="scientific">Puccinia triticina</name>
    <dbReference type="NCBI Taxonomy" id="208348"/>
    <lineage>
        <taxon>Eukaryota</taxon>
        <taxon>Fungi</taxon>
        <taxon>Dikarya</taxon>
        <taxon>Basidiomycota</taxon>
        <taxon>Pucciniomycotina</taxon>
        <taxon>Pucciniomycetes</taxon>
        <taxon>Pucciniales</taxon>
        <taxon>Pucciniaceae</taxon>
        <taxon>Puccinia</taxon>
    </lineage>
</organism>
<evidence type="ECO:0000313" key="3">
    <source>
        <dbReference type="Proteomes" id="UP001164743"/>
    </source>
</evidence>
<dbReference type="GeneID" id="77802591"/>
<name>A0ABY7D0K4_9BASI</name>
<dbReference type="RefSeq" id="XP_053025688.1">
    <property type="nucleotide sequence ID" value="XM_053161696.1"/>
</dbReference>
<evidence type="ECO:0000256" key="1">
    <source>
        <dbReference type="SAM" id="SignalP"/>
    </source>
</evidence>
<proteinExistence type="predicted"/>
<keyword evidence="3" id="KW-1185">Reference proteome</keyword>
<feature type="chain" id="PRO_5047116004" evidence="1">
    <location>
        <begin position="33"/>
        <end position="457"/>
    </location>
</feature>
<dbReference type="EMBL" id="CP110432">
    <property type="protein sequence ID" value="WAQ90133.1"/>
    <property type="molecule type" value="Genomic_DNA"/>
</dbReference>
<accession>A0ABY7D0K4</accession>
<gene>
    <name evidence="2" type="ORF">PtA15_12A119</name>
</gene>
<dbReference type="Proteomes" id="UP001164743">
    <property type="component" value="Chromosome 12A"/>
</dbReference>
<protein>
    <submittedName>
        <fullName evidence="2">Uncharacterized protein</fullName>
    </submittedName>
</protein>
<keyword evidence="1" id="KW-0732">Signal</keyword>
<sequence>MCAAINSTLSAYRTLNSLILVLLGLIIGQCLCVPAFDGIRETHPNSFPALAKTVESDKYENPWSSSSMIELGDAMCGKRAGSDGGPSNSHRVPEATDSSALLGALESEVLDGTNSFGIAPEDTKAVHEATSALARHVSFTKAPTNANQLKESAGTGAVKKAGSDDAAASAFLNAIETIKTKILQTSKSKYFHNLTQTTLAPVLVLLPDFTRAGWHRLERLHLSSQLSALRDSSKVVESVAKNGFPWRFMELTEPAALYSAGNPNYDDAIGVLMSSLLNWIANISRSAKSVSKSPPINELLSIKILHSMLRFLVRYHITEFSNGEKAFPKHFNVLMLQKYDEKISSFSDTLKAVYQHYGKTLKELGLLSELDQLLRKEVVNQMIYLTDVNNSNRLPIFSVLNKFELKHFPQLPHFDLMIKNMEDKLWVTHATHNLNSRLLHNALQEILLHPEKFINAS</sequence>
<reference evidence="2" key="1">
    <citation type="submission" date="2022-10" db="EMBL/GenBank/DDBJ databases">
        <title>Puccinia triticina Genome sequencing and assembly.</title>
        <authorList>
            <person name="Li C."/>
        </authorList>
    </citation>
    <scope>NUCLEOTIDE SEQUENCE</scope>
    <source>
        <strain evidence="2">Pt15</strain>
    </source>
</reference>